<dbReference type="CDD" id="cd14680">
    <property type="entry name" value="PH_p190RhoGEF"/>
    <property type="match status" value="1"/>
</dbReference>
<proteinExistence type="predicted"/>
<dbReference type="InterPro" id="IPR011993">
    <property type="entry name" value="PH-like_dom_sf"/>
</dbReference>
<dbReference type="PANTHER" id="PTHR13944:SF22">
    <property type="entry name" value="RHO GUANINE NUCLEOTIDE EXCHANGE FACTOR 28"/>
    <property type="match status" value="1"/>
</dbReference>
<dbReference type="SMART" id="SM00233">
    <property type="entry name" value="PH"/>
    <property type="match status" value="1"/>
</dbReference>
<keyword evidence="2" id="KW-0732">Signal</keyword>
<evidence type="ECO:0000313" key="5">
    <source>
        <dbReference type="Proteomes" id="UP000314980"/>
    </source>
</evidence>
<evidence type="ECO:0000256" key="1">
    <source>
        <dbReference type="ARBA" id="ARBA00022658"/>
    </source>
</evidence>
<sequence length="229" mass="26419">MCFVMPLFLLLLCYLFPPTEGSQEHSDLSSALAQIRDIIAAVDLTVSKYDRCQELQEVLARLENKSFAKLKNGKVFRKQDLHSKHRDLQHKGLVYWKTATGRLKDTLALLLTDVLVFLQEKDQRFIFAAVDQKPPVIPLQKLIVREVANEERGMFLISASSVGPEMYEVHTTTREERNAWMRHIRQAVERCVYARVSSQVKCTVFVLVSLCKCMCVTPYLTHWSTWQLS</sequence>
<dbReference type="InParanoid" id="A0A4W6BSH1"/>
<dbReference type="GO" id="GO:0035023">
    <property type="term" value="P:regulation of Rho protein signal transduction"/>
    <property type="evidence" value="ECO:0007669"/>
    <property type="project" value="TreeGrafter"/>
</dbReference>
<keyword evidence="5" id="KW-1185">Reference proteome</keyword>
<dbReference type="Gene3D" id="2.30.29.30">
    <property type="entry name" value="Pleckstrin-homology domain (PH domain)/Phosphotyrosine-binding domain (PTB)"/>
    <property type="match status" value="1"/>
</dbReference>
<dbReference type="SUPFAM" id="SSF50729">
    <property type="entry name" value="PH domain-like"/>
    <property type="match status" value="1"/>
</dbReference>
<dbReference type="Ensembl" id="ENSLCAT00010002390.1">
    <property type="protein sequence ID" value="ENSLCAP00010002302.1"/>
    <property type="gene ID" value="ENSLCAG00010001311.1"/>
</dbReference>
<feature type="signal peptide" evidence="2">
    <location>
        <begin position="1"/>
        <end position="21"/>
    </location>
</feature>
<evidence type="ECO:0000259" key="3">
    <source>
        <dbReference type="PROSITE" id="PS50003"/>
    </source>
</evidence>
<dbReference type="GeneTree" id="ENSGT00940000155831"/>
<dbReference type="PROSITE" id="PS50003">
    <property type="entry name" value="PH_DOMAIN"/>
    <property type="match status" value="1"/>
</dbReference>
<dbReference type="Proteomes" id="UP000314980">
    <property type="component" value="Unassembled WGS sequence"/>
</dbReference>
<reference evidence="4" key="2">
    <citation type="submission" date="2025-08" db="UniProtKB">
        <authorList>
            <consortium name="Ensembl"/>
        </authorList>
    </citation>
    <scope>IDENTIFICATION</scope>
</reference>
<dbReference type="STRING" id="8187.ENSLCAP00010002302"/>
<feature type="chain" id="PRO_5021403081" description="PH domain-containing protein" evidence="2">
    <location>
        <begin position="22"/>
        <end position="229"/>
    </location>
</feature>
<name>A0A4W6BSH1_LATCA</name>
<dbReference type="InterPro" id="IPR051632">
    <property type="entry name" value="Rho_GEF"/>
</dbReference>
<dbReference type="InterPro" id="IPR037819">
    <property type="entry name" value="ARHGEF28_PH"/>
</dbReference>
<dbReference type="FunFam" id="2.30.29.30:FF:000021">
    <property type="entry name" value="Rho guanine nucleotide exchange factor 2"/>
    <property type="match status" value="1"/>
</dbReference>
<feature type="domain" description="PH" evidence="3">
    <location>
        <begin position="87"/>
        <end position="189"/>
    </location>
</feature>
<accession>A0A4W6BSH1</accession>
<evidence type="ECO:0000313" key="4">
    <source>
        <dbReference type="Ensembl" id="ENSLCAP00010002302.1"/>
    </source>
</evidence>
<dbReference type="InterPro" id="IPR001849">
    <property type="entry name" value="PH_domain"/>
</dbReference>
<evidence type="ECO:0000256" key="2">
    <source>
        <dbReference type="SAM" id="SignalP"/>
    </source>
</evidence>
<reference evidence="5" key="1">
    <citation type="submission" date="2015-09" db="EMBL/GenBank/DDBJ databases">
        <authorList>
            <person name="Sai Rama Sridatta P."/>
        </authorList>
    </citation>
    <scope>NUCLEOTIDE SEQUENCE [LARGE SCALE GENOMIC DNA]</scope>
</reference>
<dbReference type="Gene3D" id="1.10.287.2510">
    <property type="match status" value="1"/>
</dbReference>
<organism evidence="4 5">
    <name type="scientific">Lates calcarifer</name>
    <name type="common">Barramundi</name>
    <name type="synonym">Holocentrus calcarifer</name>
    <dbReference type="NCBI Taxonomy" id="8187"/>
    <lineage>
        <taxon>Eukaryota</taxon>
        <taxon>Metazoa</taxon>
        <taxon>Chordata</taxon>
        <taxon>Craniata</taxon>
        <taxon>Vertebrata</taxon>
        <taxon>Euteleostomi</taxon>
        <taxon>Actinopterygii</taxon>
        <taxon>Neopterygii</taxon>
        <taxon>Teleostei</taxon>
        <taxon>Neoteleostei</taxon>
        <taxon>Acanthomorphata</taxon>
        <taxon>Carangaria</taxon>
        <taxon>Carangaria incertae sedis</taxon>
        <taxon>Centropomidae</taxon>
        <taxon>Lates</taxon>
    </lineage>
</organism>
<dbReference type="InterPro" id="IPR041020">
    <property type="entry name" value="PH_16"/>
</dbReference>
<reference evidence="4" key="3">
    <citation type="submission" date="2025-09" db="UniProtKB">
        <authorList>
            <consortium name="Ensembl"/>
        </authorList>
    </citation>
    <scope>IDENTIFICATION</scope>
</reference>
<dbReference type="PANTHER" id="PTHR13944">
    <property type="entry name" value="AGAP007712-PA"/>
    <property type="match status" value="1"/>
</dbReference>
<dbReference type="Pfam" id="PF17838">
    <property type="entry name" value="PH_16"/>
    <property type="match status" value="1"/>
</dbReference>
<protein>
    <recommendedName>
        <fullName evidence="3">PH domain-containing protein</fullName>
    </recommendedName>
</protein>
<dbReference type="GO" id="GO:0005085">
    <property type="term" value="F:guanyl-nucleotide exchange factor activity"/>
    <property type="evidence" value="ECO:0007669"/>
    <property type="project" value="UniProtKB-KW"/>
</dbReference>
<dbReference type="AlphaFoldDB" id="A0A4W6BSH1"/>
<keyword evidence="1" id="KW-0344">Guanine-nucleotide releasing factor</keyword>